<evidence type="ECO:0000256" key="7">
    <source>
        <dbReference type="ARBA" id="ARBA00023136"/>
    </source>
</evidence>
<dbReference type="GO" id="GO:0005886">
    <property type="term" value="C:plasma membrane"/>
    <property type="evidence" value="ECO:0007669"/>
    <property type="project" value="UniProtKB-SubCell"/>
</dbReference>
<evidence type="ECO:0000256" key="8">
    <source>
        <dbReference type="RuleBase" id="RU363032"/>
    </source>
</evidence>
<keyword evidence="5 8" id="KW-0812">Transmembrane</keyword>
<dbReference type="RefSeq" id="WP_227019739.1">
    <property type="nucleotide sequence ID" value="NZ_JAGSND010000014.1"/>
</dbReference>
<evidence type="ECO:0000313" key="10">
    <source>
        <dbReference type="EMBL" id="MBR0599606.1"/>
    </source>
</evidence>
<keyword evidence="4" id="KW-1003">Cell membrane</keyword>
<dbReference type="InterPro" id="IPR035906">
    <property type="entry name" value="MetI-like_sf"/>
</dbReference>
<feature type="transmembrane region" description="Helical" evidence="8">
    <location>
        <begin position="169"/>
        <end position="191"/>
    </location>
</feature>
<sequence>MRKKEVNSDASSLDKRRNRKRNTIPALAMAGPVSFWMMVFVLLPLTYVVVISFMTRDAYGGVDYKFTLDNYITMFQPIYLKVIWKSIELAFLTTVICLLIGYPFAYYIARKPSKLAAKLLMLIMIPFWTNCLVRLYSINLLGQPNGFFNKFLMNIGLISKPLDILYSDGIVVVGLLISMLPFAVLPLYASIEKLDKAYLEASSDLGARPAVTFWRVTVPLTLPGIVASIILVFIPSLGMYYVPETLGGGKVMLIGNLIRNQFLVTKNWPFGASLSILLVLITLIMLWLYTRIARLDDMEVF</sequence>
<dbReference type="Proteomes" id="UP000675664">
    <property type="component" value="Unassembled WGS sequence"/>
</dbReference>
<name>A0A8J8B3A9_9FIRM</name>
<evidence type="ECO:0000256" key="6">
    <source>
        <dbReference type="ARBA" id="ARBA00022989"/>
    </source>
</evidence>
<feature type="transmembrane region" description="Helical" evidence="8">
    <location>
        <begin position="119"/>
        <end position="138"/>
    </location>
</feature>
<proteinExistence type="inferred from homology"/>
<dbReference type="Gene3D" id="1.10.3720.10">
    <property type="entry name" value="MetI-like"/>
    <property type="match status" value="1"/>
</dbReference>
<keyword evidence="11" id="KW-1185">Reference proteome</keyword>
<gene>
    <name evidence="10" type="ORF">KCX82_17105</name>
</gene>
<keyword evidence="3 8" id="KW-0813">Transport</keyword>
<evidence type="ECO:0000313" key="11">
    <source>
        <dbReference type="Proteomes" id="UP000675664"/>
    </source>
</evidence>
<organism evidence="10 11">
    <name type="scientific">Sinanaerobacter chloroacetimidivorans</name>
    <dbReference type="NCBI Taxonomy" id="2818044"/>
    <lineage>
        <taxon>Bacteria</taxon>
        <taxon>Bacillati</taxon>
        <taxon>Bacillota</taxon>
        <taxon>Clostridia</taxon>
        <taxon>Peptostreptococcales</taxon>
        <taxon>Anaerovoracaceae</taxon>
        <taxon>Sinanaerobacter</taxon>
    </lineage>
</organism>
<dbReference type="GO" id="GO:0055085">
    <property type="term" value="P:transmembrane transport"/>
    <property type="evidence" value="ECO:0007669"/>
    <property type="project" value="InterPro"/>
</dbReference>
<evidence type="ECO:0000256" key="4">
    <source>
        <dbReference type="ARBA" id="ARBA00022475"/>
    </source>
</evidence>
<comment type="similarity">
    <text evidence="2">Belongs to the binding-protein-dependent transport system permease family. CysTW subfamily.</text>
</comment>
<comment type="subcellular location">
    <subcellularLocation>
        <location evidence="1 8">Cell membrane</location>
        <topology evidence="1 8">Multi-pass membrane protein</topology>
    </subcellularLocation>
</comment>
<dbReference type="InterPro" id="IPR000515">
    <property type="entry name" value="MetI-like"/>
</dbReference>
<dbReference type="EMBL" id="JAGSND010000014">
    <property type="protein sequence ID" value="MBR0599606.1"/>
    <property type="molecule type" value="Genomic_DNA"/>
</dbReference>
<protein>
    <submittedName>
        <fullName evidence="10">ABC transporter permease subunit</fullName>
    </submittedName>
</protein>
<dbReference type="PANTHER" id="PTHR42929:SF1">
    <property type="entry name" value="INNER MEMBRANE ABC TRANSPORTER PERMEASE PROTEIN YDCU-RELATED"/>
    <property type="match status" value="1"/>
</dbReference>
<feature type="domain" description="ABC transmembrane type-1" evidence="9">
    <location>
        <begin position="83"/>
        <end position="289"/>
    </location>
</feature>
<reference evidence="10" key="1">
    <citation type="submission" date="2021-04" db="EMBL/GenBank/DDBJ databases">
        <title>Sinoanaerobacter chloroacetimidivorans sp. nov., an obligate anaerobic bacterium isolated from anaerobic sludge.</title>
        <authorList>
            <person name="Bao Y."/>
        </authorList>
    </citation>
    <scope>NUCLEOTIDE SEQUENCE</scope>
    <source>
        <strain evidence="10">BAD-6</strain>
    </source>
</reference>
<keyword evidence="7 8" id="KW-0472">Membrane</keyword>
<feature type="transmembrane region" description="Helical" evidence="8">
    <location>
        <begin position="89"/>
        <end position="107"/>
    </location>
</feature>
<reference evidence="10" key="2">
    <citation type="submission" date="2021-04" db="EMBL/GenBank/DDBJ databases">
        <authorList>
            <person name="Liu J."/>
        </authorList>
    </citation>
    <scope>NUCLEOTIDE SEQUENCE</scope>
    <source>
        <strain evidence="10">BAD-6</strain>
    </source>
</reference>
<evidence type="ECO:0000256" key="5">
    <source>
        <dbReference type="ARBA" id="ARBA00022692"/>
    </source>
</evidence>
<dbReference type="CDD" id="cd06261">
    <property type="entry name" value="TM_PBP2"/>
    <property type="match status" value="1"/>
</dbReference>
<feature type="transmembrane region" description="Helical" evidence="8">
    <location>
        <begin position="268"/>
        <end position="289"/>
    </location>
</feature>
<dbReference type="PANTHER" id="PTHR42929">
    <property type="entry name" value="INNER MEMBRANE ABC TRANSPORTER PERMEASE PROTEIN YDCU-RELATED-RELATED"/>
    <property type="match status" value="1"/>
</dbReference>
<feature type="transmembrane region" description="Helical" evidence="8">
    <location>
        <begin position="212"/>
        <end position="234"/>
    </location>
</feature>
<accession>A0A8J8B3A9</accession>
<evidence type="ECO:0000256" key="2">
    <source>
        <dbReference type="ARBA" id="ARBA00007069"/>
    </source>
</evidence>
<comment type="caution">
    <text evidence="10">The sequence shown here is derived from an EMBL/GenBank/DDBJ whole genome shotgun (WGS) entry which is preliminary data.</text>
</comment>
<dbReference type="AlphaFoldDB" id="A0A8J8B3A9"/>
<evidence type="ECO:0000256" key="3">
    <source>
        <dbReference type="ARBA" id="ARBA00022448"/>
    </source>
</evidence>
<dbReference type="Pfam" id="PF00528">
    <property type="entry name" value="BPD_transp_1"/>
    <property type="match status" value="1"/>
</dbReference>
<evidence type="ECO:0000259" key="9">
    <source>
        <dbReference type="PROSITE" id="PS50928"/>
    </source>
</evidence>
<keyword evidence="6 8" id="KW-1133">Transmembrane helix</keyword>
<feature type="transmembrane region" description="Helical" evidence="8">
    <location>
        <begin position="26"/>
        <end position="54"/>
    </location>
</feature>
<dbReference type="SUPFAM" id="SSF161098">
    <property type="entry name" value="MetI-like"/>
    <property type="match status" value="1"/>
</dbReference>
<evidence type="ECO:0000256" key="1">
    <source>
        <dbReference type="ARBA" id="ARBA00004651"/>
    </source>
</evidence>
<dbReference type="PROSITE" id="PS50928">
    <property type="entry name" value="ABC_TM1"/>
    <property type="match status" value="1"/>
</dbReference>